<dbReference type="Proteomes" id="UP000001514">
    <property type="component" value="Unassembled WGS sequence"/>
</dbReference>
<dbReference type="GO" id="GO:0046872">
    <property type="term" value="F:metal ion binding"/>
    <property type="evidence" value="ECO:0007669"/>
    <property type="project" value="InterPro"/>
</dbReference>
<comment type="similarity">
    <text evidence="2 7">Belongs to the metallophosphoesterase superfamily. Purple acid phosphatase family.</text>
</comment>
<evidence type="ECO:0000259" key="11">
    <source>
        <dbReference type="Pfam" id="PF17808"/>
    </source>
</evidence>
<dbReference type="InterPro" id="IPR004843">
    <property type="entry name" value="Calcineurin-like_PHP"/>
</dbReference>
<dbReference type="EMBL" id="GL377578">
    <property type="protein sequence ID" value="EFJ29134.1"/>
    <property type="molecule type" value="Genomic_DNA"/>
</dbReference>
<dbReference type="GO" id="GO:0003993">
    <property type="term" value="F:acid phosphatase activity"/>
    <property type="evidence" value="ECO:0007669"/>
    <property type="project" value="UniProtKB-EC"/>
</dbReference>
<dbReference type="InterPro" id="IPR015914">
    <property type="entry name" value="PAPs_N"/>
</dbReference>
<dbReference type="Gramene" id="EFJ29134">
    <property type="protein sequence ID" value="EFJ29134"/>
    <property type="gene ID" value="SELMODRAFT_92982"/>
</dbReference>
<dbReference type="SUPFAM" id="SSF56300">
    <property type="entry name" value="Metallo-dependent phosphatases"/>
    <property type="match status" value="1"/>
</dbReference>
<dbReference type="Gene3D" id="2.60.40.380">
    <property type="entry name" value="Purple acid phosphatase-like, N-terminal"/>
    <property type="match status" value="1"/>
</dbReference>
<dbReference type="EC" id="3.1.3.2" evidence="7"/>
<feature type="domain" description="Purple acid phosphatase Fn3-like" evidence="11">
    <location>
        <begin position="41"/>
        <end position="159"/>
    </location>
</feature>
<feature type="chain" id="PRO_5005127277" description="Purple acid phosphatase" evidence="7">
    <location>
        <begin position="17"/>
        <end position="610"/>
    </location>
</feature>
<gene>
    <name evidence="12" type="ORF">SELMODRAFT_92982</name>
</gene>
<feature type="domain" description="Purple acid phosphatase C-terminal" evidence="9">
    <location>
        <begin position="525"/>
        <end position="584"/>
    </location>
</feature>
<dbReference type="Gene3D" id="3.60.21.10">
    <property type="match status" value="1"/>
</dbReference>
<reference evidence="12 13" key="1">
    <citation type="journal article" date="2011" name="Science">
        <title>The Selaginella genome identifies genetic changes associated with the evolution of vascular plants.</title>
        <authorList>
            <person name="Banks J.A."/>
            <person name="Nishiyama T."/>
            <person name="Hasebe M."/>
            <person name="Bowman J.L."/>
            <person name="Gribskov M."/>
            <person name="dePamphilis C."/>
            <person name="Albert V.A."/>
            <person name="Aono N."/>
            <person name="Aoyama T."/>
            <person name="Ambrose B.A."/>
            <person name="Ashton N.W."/>
            <person name="Axtell M.J."/>
            <person name="Barker E."/>
            <person name="Barker M.S."/>
            <person name="Bennetzen J.L."/>
            <person name="Bonawitz N.D."/>
            <person name="Chapple C."/>
            <person name="Cheng C."/>
            <person name="Correa L.G."/>
            <person name="Dacre M."/>
            <person name="DeBarry J."/>
            <person name="Dreyer I."/>
            <person name="Elias M."/>
            <person name="Engstrom E.M."/>
            <person name="Estelle M."/>
            <person name="Feng L."/>
            <person name="Finet C."/>
            <person name="Floyd S.K."/>
            <person name="Frommer W.B."/>
            <person name="Fujita T."/>
            <person name="Gramzow L."/>
            <person name="Gutensohn M."/>
            <person name="Harholt J."/>
            <person name="Hattori M."/>
            <person name="Heyl A."/>
            <person name="Hirai T."/>
            <person name="Hiwatashi Y."/>
            <person name="Ishikawa M."/>
            <person name="Iwata M."/>
            <person name="Karol K.G."/>
            <person name="Koehler B."/>
            <person name="Kolukisaoglu U."/>
            <person name="Kubo M."/>
            <person name="Kurata T."/>
            <person name="Lalonde S."/>
            <person name="Li K."/>
            <person name="Li Y."/>
            <person name="Litt A."/>
            <person name="Lyons E."/>
            <person name="Manning G."/>
            <person name="Maruyama T."/>
            <person name="Michael T.P."/>
            <person name="Mikami K."/>
            <person name="Miyazaki S."/>
            <person name="Morinaga S."/>
            <person name="Murata T."/>
            <person name="Mueller-Roeber B."/>
            <person name="Nelson D.R."/>
            <person name="Obara M."/>
            <person name="Oguri Y."/>
            <person name="Olmstead R.G."/>
            <person name="Onodera N."/>
            <person name="Petersen B.L."/>
            <person name="Pils B."/>
            <person name="Prigge M."/>
            <person name="Rensing S.A."/>
            <person name="Riano-Pachon D.M."/>
            <person name="Roberts A.W."/>
            <person name="Sato Y."/>
            <person name="Scheller H.V."/>
            <person name="Schulz B."/>
            <person name="Schulz C."/>
            <person name="Shakirov E.V."/>
            <person name="Shibagaki N."/>
            <person name="Shinohara N."/>
            <person name="Shippen D.E."/>
            <person name="Soerensen I."/>
            <person name="Sotooka R."/>
            <person name="Sugimoto N."/>
            <person name="Sugita M."/>
            <person name="Sumikawa N."/>
            <person name="Tanurdzic M."/>
            <person name="Theissen G."/>
            <person name="Ulvskov P."/>
            <person name="Wakazuki S."/>
            <person name="Weng J.K."/>
            <person name="Willats W.W."/>
            <person name="Wipf D."/>
            <person name="Wolf P.G."/>
            <person name="Yang L."/>
            <person name="Zimmer A.D."/>
            <person name="Zhu Q."/>
            <person name="Mitros T."/>
            <person name="Hellsten U."/>
            <person name="Loque D."/>
            <person name="Otillar R."/>
            <person name="Salamov A."/>
            <person name="Schmutz J."/>
            <person name="Shapiro H."/>
            <person name="Lindquist E."/>
            <person name="Lucas S."/>
            <person name="Rokhsar D."/>
            <person name="Grigoriev I.V."/>
        </authorList>
    </citation>
    <scope>NUCLEOTIDE SEQUENCE [LARGE SCALE GENOMIC DNA]</scope>
</reference>
<evidence type="ECO:0000259" key="8">
    <source>
        <dbReference type="Pfam" id="PF00149"/>
    </source>
</evidence>
<accession>D8RFJ9</accession>
<evidence type="ECO:0000256" key="2">
    <source>
        <dbReference type="ARBA" id="ARBA00008723"/>
    </source>
</evidence>
<comment type="subunit">
    <text evidence="3">Homodimer.</text>
</comment>
<keyword evidence="7" id="KW-0378">Hydrolase</keyword>
<dbReference type="Pfam" id="PF17808">
    <property type="entry name" value="fn3_PAP"/>
    <property type="match status" value="1"/>
</dbReference>
<feature type="domain" description="Purple acid phosphatase N-terminal" evidence="10">
    <location>
        <begin position="163"/>
        <end position="263"/>
    </location>
</feature>
<dbReference type="OMA" id="HERSWPN"/>
<keyword evidence="6" id="KW-0325">Glycoprotein</keyword>
<dbReference type="FunCoup" id="D8RFJ9">
    <property type="interactions" value="2"/>
</dbReference>
<dbReference type="HOGENOM" id="CLU_013387_4_1_1"/>
<dbReference type="InterPro" id="IPR025733">
    <property type="entry name" value="PAPs_C"/>
</dbReference>
<dbReference type="eggNOG" id="KOG1378">
    <property type="taxonomic scope" value="Eukaryota"/>
</dbReference>
<protein>
    <recommendedName>
        <fullName evidence="7">Purple acid phosphatase</fullName>
        <ecNumber evidence="7">3.1.3.2</ecNumber>
    </recommendedName>
</protein>
<sequence length="610" mass="68768">MAAFWVLLVFGALVAANDEHQPLSKISIHRSAVRLQSSASITASPQVLGLKGVNVDNVRVIFQMPIGASSSDWIGVFSPSNFSSKLCLSDQLGEEPRLCNAPIKYQFANMSDSQYAMSGRGELTFRLINQRQDFAFGLFSGYLDKPVLVAVSQPVAFKNPKAPVSPRLALGKDWNEMTVTWTSGYSISEAKPFVLWGPEDEKYAFRAPASTLTFTQKDMCGAPANTVGWRDPGYIHTSYLKNLWPSTTYFYKIAHKLKSGDTVYGPENHFMSSPAPGQDSLQRVVIFGDMGKGERDLSNEYSDYQPGALNTTDRLNEDLDNIDMVFHIGDITYSDGYLSQWDQFTEQIEKISSRVPYMIASGNHERDWPLSGSFYNVTDSGGECGVPAQTVFNMPAKNRAKFWQVYSADYGMFRFCVADSENDWQEGSEQYKFIEECLSSVDRQKQPWLIFIAHRVLGYSSGWFYATQGTFAEAMARETFQKLWQKYKVDLAFYGHLHHYERTCTVYQNQCVGKETENYSGKFNATIHLVVGGAGAHLADFTPINTTWSLVRDRDYGFGKLTAFDHSTLLFEYKKSSSGDVYDKFWIKREYMDVLGCDTLRNCPEVALGR</sequence>
<dbReference type="SUPFAM" id="SSF49363">
    <property type="entry name" value="Purple acid phosphatase, N-terminal domain"/>
    <property type="match status" value="1"/>
</dbReference>
<feature type="domain" description="Calcineurin-like phosphoesterase" evidence="8">
    <location>
        <begin position="283"/>
        <end position="500"/>
    </location>
</feature>
<dbReference type="InterPro" id="IPR008963">
    <property type="entry name" value="Purple_acid_Pase-like_N"/>
</dbReference>
<evidence type="ECO:0000256" key="7">
    <source>
        <dbReference type="RuleBase" id="RU361203"/>
    </source>
</evidence>
<dbReference type="InterPro" id="IPR029052">
    <property type="entry name" value="Metallo-depent_PP-like"/>
</dbReference>
<dbReference type="InterPro" id="IPR041792">
    <property type="entry name" value="MPP_PAP"/>
</dbReference>
<dbReference type="KEGG" id="smo:SELMODRAFT_92982"/>
<organism evidence="13">
    <name type="scientific">Selaginella moellendorffii</name>
    <name type="common">Spikemoss</name>
    <dbReference type="NCBI Taxonomy" id="88036"/>
    <lineage>
        <taxon>Eukaryota</taxon>
        <taxon>Viridiplantae</taxon>
        <taxon>Streptophyta</taxon>
        <taxon>Embryophyta</taxon>
        <taxon>Tracheophyta</taxon>
        <taxon>Lycopodiopsida</taxon>
        <taxon>Selaginellales</taxon>
        <taxon>Selaginellaceae</taxon>
        <taxon>Selaginella</taxon>
    </lineage>
</organism>
<comment type="catalytic activity">
    <reaction evidence="7">
        <text>a phosphate monoester + H2O = an alcohol + phosphate</text>
        <dbReference type="Rhea" id="RHEA:15017"/>
        <dbReference type="ChEBI" id="CHEBI:15377"/>
        <dbReference type="ChEBI" id="CHEBI:30879"/>
        <dbReference type="ChEBI" id="CHEBI:43474"/>
        <dbReference type="ChEBI" id="CHEBI:67140"/>
        <dbReference type="EC" id="3.1.3.2"/>
    </reaction>
</comment>
<feature type="signal peptide" evidence="7">
    <location>
        <begin position="1"/>
        <end position="16"/>
    </location>
</feature>
<keyword evidence="5 7" id="KW-0732">Signal</keyword>
<evidence type="ECO:0000256" key="3">
    <source>
        <dbReference type="ARBA" id="ARBA00011738"/>
    </source>
</evidence>
<name>D8RFJ9_SELML</name>
<dbReference type="InParanoid" id="D8RFJ9"/>
<evidence type="ECO:0000313" key="12">
    <source>
        <dbReference type="EMBL" id="EFJ29134.1"/>
    </source>
</evidence>
<dbReference type="Pfam" id="PF14008">
    <property type="entry name" value="Metallophos_C"/>
    <property type="match status" value="1"/>
</dbReference>
<dbReference type="Pfam" id="PF00149">
    <property type="entry name" value="Metallophos"/>
    <property type="match status" value="1"/>
</dbReference>
<evidence type="ECO:0000259" key="9">
    <source>
        <dbReference type="Pfam" id="PF14008"/>
    </source>
</evidence>
<evidence type="ECO:0000256" key="6">
    <source>
        <dbReference type="ARBA" id="ARBA00023180"/>
    </source>
</evidence>
<dbReference type="InterPro" id="IPR040974">
    <property type="entry name" value="Fn3_PAP"/>
</dbReference>
<comment type="subcellular location">
    <subcellularLocation>
        <location evidence="1">Secreted</location>
    </subcellularLocation>
</comment>
<keyword evidence="13" id="KW-1185">Reference proteome</keyword>
<dbReference type="GO" id="GO:0005576">
    <property type="term" value="C:extracellular region"/>
    <property type="evidence" value="ECO:0007669"/>
    <property type="project" value="UniProtKB-SubCell"/>
</dbReference>
<evidence type="ECO:0000256" key="1">
    <source>
        <dbReference type="ARBA" id="ARBA00004613"/>
    </source>
</evidence>
<dbReference type="Pfam" id="PF16656">
    <property type="entry name" value="Pur_ac_phosph_N"/>
    <property type="match status" value="1"/>
</dbReference>
<proteinExistence type="inferred from homology"/>
<evidence type="ECO:0000313" key="13">
    <source>
        <dbReference type="Proteomes" id="UP000001514"/>
    </source>
</evidence>
<dbReference type="AlphaFoldDB" id="D8RFJ9"/>
<evidence type="ECO:0000256" key="5">
    <source>
        <dbReference type="ARBA" id="ARBA00022729"/>
    </source>
</evidence>
<keyword evidence="4" id="KW-0964">Secreted</keyword>
<evidence type="ECO:0000259" key="10">
    <source>
        <dbReference type="Pfam" id="PF16656"/>
    </source>
</evidence>
<dbReference type="PANTHER" id="PTHR45778">
    <property type="entry name" value="PURPLE ACID PHOSPHATASE-RELATED"/>
    <property type="match status" value="1"/>
</dbReference>
<dbReference type="CDD" id="cd00839">
    <property type="entry name" value="MPP_PAPs"/>
    <property type="match status" value="1"/>
</dbReference>
<dbReference type="PANTHER" id="PTHR45778:SF6">
    <property type="entry name" value="INACTIVE PURPLE ACID PHOSPHATASE 24-RELATED"/>
    <property type="match status" value="1"/>
</dbReference>
<evidence type="ECO:0000256" key="4">
    <source>
        <dbReference type="ARBA" id="ARBA00022525"/>
    </source>
</evidence>